<evidence type="ECO:0000313" key="5">
    <source>
        <dbReference type="EMBL" id="GLQ53970.1"/>
    </source>
</evidence>
<dbReference type="PANTHER" id="PTHR16263">
    <property type="entry name" value="TETRATRICOPEPTIDE REPEAT PROTEIN 38"/>
    <property type="match status" value="1"/>
</dbReference>
<name>A0ABQ5W242_9HYPH</name>
<dbReference type="InterPro" id="IPR033891">
    <property type="entry name" value="TTC38"/>
</dbReference>
<dbReference type="SUPFAM" id="SSF48452">
    <property type="entry name" value="TPR-like"/>
    <property type="match status" value="1"/>
</dbReference>
<keyword evidence="3" id="KW-0677">Repeat</keyword>
<comment type="similarity">
    <text evidence="1">Belongs to the TTC38 family.</text>
</comment>
<protein>
    <recommendedName>
        <fullName evidence="2">Tetratricopeptide repeat protein 38</fullName>
    </recommendedName>
</protein>
<evidence type="ECO:0000313" key="6">
    <source>
        <dbReference type="Proteomes" id="UP001156691"/>
    </source>
</evidence>
<reference evidence="6" key="1">
    <citation type="journal article" date="2019" name="Int. J. Syst. Evol. Microbiol.">
        <title>The Global Catalogue of Microorganisms (GCM) 10K type strain sequencing project: providing services to taxonomists for standard genome sequencing and annotation.</title>
        <authorList>
            <consortium name="The Broad Institute Genomics Platform"/>
            <consortium name="The Broad Institute Genome Sequencing Center for Infectious Disease"/>
            <person name="Wu L."/>
            <person name="Ma J."/>
        </authorList>
    </citation>
    <scope>NUCLEOTIDE SEQUENCE [LARGE SCALE GENOMIC DNA]</scope>
    <source>
        <strain evidence="6">NBRC 112416</strain>
    </source>
</reference>
<evidence type="ECO:0000256" key="1">
    <source>
        <dbReference type="ARBA" id="ARBA00005857"/>
    </source>
</evidence>
<sequence>MTVAPVCRNAIHLAIEDDLSVKKVRSKMFSDIRGLALSGATAEAVSLFDEAVEAFNIYRGDPVGLLNQAIDAAPEFAMAHILKAYLLGFATEPDATQAARRIVVRTKSLHLADREASHVVALDNLLDGEWTQAAIALDVHNALYPHDLVALQCGHLVDFYRASSRGLRDRIARVLPKWSPDMPGYSILLGLYAFGLEETGDYARAEDAGRQAVAIEPRDSWAHHAVAHVMEMQGRAEDGIGWMVAREPHWTGDDNFFKVHNWWHRSLCHLDLGQVEEVFSLYDGPIRRDRSPVALDMVDASALLWRLAMSGHDIGERWQELAGAWDDHADGVSYPFNDWHAVMAYLGAGRHKDVERIVSGFGTNGGAAETDNWGRKTALPLVAGFAAFWRGDYETAANHLHGARYIANSFGGSHAQRDIIDWTLTEATVRGGLTAMAEALASERLALKPHSPINRSFLTRARAGAAPNVKAA</sequence>
<proteinExistence type="inferred from homology"/>
<gene>
    <name evidence="5" type="ORF">GCM10010862_12290</name>
</gene>
<dbReference type="PANTHER" id="PTHR16263:SF4">
    <property type="entry name" value="TETRATRICOPEPTIDE REPEAT PROTEIN 38"/>
    <property type="match status" value="1"/>
</dbReference>
<dbReference type="CDD" id="cd05804">
    <property type="entry name" value="StaR_like"/>
    <property type="match status" value="1"/>
</dbReference>
<dbReference type="Proteomes" id="UP001156691">
    <property type="component" value="Unassembled WGS sequence"/>
</dbReference>
<accession>A0ABQ5W242</accession>
<evidence type="ECO:0000256" key="4">
    <source>
        <dbReference type="ARBA" id="ARBA00022803"/>
    </source>
</evidence>
<comment type="caution">
    <text evidence="5">The sequence shown here is derived from an EMBL/GenBank/DDBJ whole genome shotgun (WGS) entry which is preliminary data.</text>
</comment>
<keyword evidence="6" id="KW-1185">Reference proteome</keyword>
<dbReference type="EMBL" id="BSNS01000007">
    <property type="protein sequence ID" value="GLQ53970.1"/>
    <property type="molecule type" value="Genomic_DNA"/>
</dbReference>
<evidence type="ECO:0000256" key="2">
    <source>
        <dbReference type="ARBA" id="ARBA00019992"/>
    </source>
</evidence>
<dbReference type="InterPro" id="IPR011990">
    <property type="entry name" value="TPR-like_helical_dom_sf"/>
</dbReference>
<keyword evidence="4" id="KW-0802">TPR repeat</keyword>
<dbReference type="Gene3D" id="1.25.40.10">
    <property type="entry name" value="Tetratricopeptide repeat domain"/>
    <property type="match status" value="1"/>
</dbReference>
<organism evidence="5 6">
    <name type="scientific">Devosia nitrariae</name>
    <dbReference type="NCBI Taxonomy" id="2071872"/>
    <lineage>
        <taxon>Bacteria</taxon>
        <taxon>Pseudomonadati</taxon>
        <taxon>Pseudomonadota</taxon>
        <taxon>Alphaproteobacteria</taxon>
        <taxon>Hyphomicrobiales</taxon>
        <taxon>Devosiaceae</taxon>
        <taxon>Devosia</taxon>
    </lineage>
</organism>
<evidence type="ECO:0000256" key="3">
    <source>
        <dbReference type="ARBA" id="ARBA00022737"/>
    </source>
</evidence>